<reference evidence="1" key="1">
    <citation type="submission" date="2019-07" db="EMBL/GenBank/DDBJ databases">
        <title>Helicobacter labacensis sp. nov., Helicobacter mehlei sp. nov. and Helicobacter vulpis sp. nov., isolated from gastric mucosa of red fox (Vulpis vulpis).</title>
        <authorList>
            <person name="Kusar D."/>
            <person name="Gruntar I."/>
            <person name="Pate M."/>
            <person name="Zajc U."/>
            <person name="Ocepek M."/>
        </authorList>
    </citation>
    <scope>NUCLEOTIDE SEQUENCE [LARGE SCALE GENOMIC DNA]</scope>
    <source>
        <strain evidence="1">L8b</strain>
    </source>
</reference>
<gene>
    <name evidence="1" type="ORF">FNE76_06310</name>
</gene>
<dbReference type="Proteomes" id="UP000319322">
    <property type="component" value="Unassembled WGS sequence"/>
</dbReference>
<evidence type="ECO:0000313" key="1">
    <source>
        <dbReference type="EMBL" id="TSA81852.1"/>
    </source>
</evidence>
<accession>A0A553UNR6</accession>
<organism evidence="1 2">
    <name type="scientific">Helicobacter mehlei</name>
    <dbReference type="NCBI Taxonomy" id="2316080"/>
    <lineage>
        <taxon>Bacteria</taxon>
        <taxon>Pseudomonadati</taxon>
        <taxon>Campylobacterota</taxon>
        <taxon>Epsilonproteobacteria</taxon>
        <taxon>Campylobacterales</taxon>
        <taxon>Helicobacteraceae</taxon>
        <taxon>Helicobacter</taxon>
    </lineage>
</organism>
<keyword evidence="2" id="KW-1185">Reference proteome</keyword>
<sequence length="71" mass="8098">MRVVSSPEGMVEEGIFVGYDGPAYDPEEEEDVILLHTRAKNGGFRDYVVYRAQDIAEFIPIRKATKEEYEA</sequence>
<proteinExistence type="predicted"/>
<comment type="caution">
    <text evidence="1">The sequence shown here is derived from an EMBL/GenBank/DDBJ whole genome shotgun (WGS) entry which is preliminary data.</text>
</comment>
<dbReference type="EMBL" id="VKGC01000017">
    <property type="protein sequence ID" value="TSA81852.1"/>
    <property type="molecule type" value="Genomic_DNA"/>
</dbReference>
<evidence type="ECO:0000313" key="2">
    <source>
        <dbReference type="Proteomes" id="UP000319322"/>
    </source>
</evidence>
<reference evidence="1" key="2">
    <citation type="submission" date="2019-07" db="EMBL/GenBank/DDBJ databases">
        <authorList>
            <person name="Papic B."/>
        </authorList>
    </citation>
    <scope>NUCLEOTIDE SEQUENCE [LARGE SCALE GENOMIC DNA]</scope>
    <source>
        <strain evidence="1">L8b</strain>
    </source>
</reference>
<dbReference type="AlphaFoldDB" id="A0A553UNR6"/>
<name>A0A553UNR6_9HELI</name>
<protein>
    <submittedName>
        <fullName evidence="1">Uncharacterized protein</fullName>
    </submittedName>
</protein>